<dbReference type="AlphaFoldDB" id="A0AB34PBM2"/>
<dbReference type="EMBL" id="JRQI01000015">
    <property type="protein sequence ID" value="KGK58821.1"/>
    <property type="molecule type" value="Genomic_DNA"/>
</dbReference>
<proteinExistence type="predicted"/>
<comment type="caution">
    <text evidence="1">The sequence shown here is derived from an EMBL/GenBank/DDBJ whole genome shotgun (WGS) entry which is preliminary data.</text>
</comment>
<reference evidence="1 2" key="1">
    <citation type="submission" date="2014-10" db="EMBL/GenBank/DDBJ databases">
        <title>Genome sequence of a Xanthomonas strain that is pathogenic on beans.</title>
        <authorList>
            <person name="Aritua V."/>
            <person name="Sapp M."/>
            <person name="Harrison J."/>
            <person name="Smith J."/>
            <person name="Studholme D."/>
        </authorList>
    </citation>
    <scope>NUCLEOTIDE SEQUENCE [LARGE SCALE GENOMIC DNA]</scope>
    <source>
        <strain evidence="1 2">Nyagatare</strain>
    </source>
</reference>
<dbReference type="Proteomes" id="UP000029879">
    <property type="component" value="Unassembled WGS sequence"/>
</dbReference>
<protein>
    <submittedName>
        <fullName evidence="1">Uncharacterized protein</fullName>
    </submittedName>
</protein>
<sequence>MFASAVLLHVKSSQAPVRMRHAGERFAAQLIAALPGGTLDQAMLRDEVEQLGSGIVEAGRICRDAYNSPRAHCYRIRLLVQLDRAAAVATLVCHGHWQSASCDC</sequence>
<organism evidence="1 2">
    <name type="scientific">Xanthomonas cannabis pv. phaseoli</name>
    <dbReference type="NCBI Taxonomy" id="1885902"/>
    <lineage>
        <taxon>Bacteria</taxon>
        <taxon>Pseudomonadati</taxon>
        <taxon>Pseudomonadota</taxon>
        <taxon>Gammaproteobacteria</taxon>
        <taxon>Lysobacterales</taxon>
        <taxon>Lysobacteraceae</taxon>
        <taxon>Xanthomonas</taxon>
    </lineage>
</organism>
<evidence type="ECO:0000313" key="1">
    <source>
        <dbReference type="EMBL" id="KGK58821.1"/>
    </source>
</evidence>
<evidence type="ECO:0000313" key="2">
    <source>
        <dbReference type="Proteomes" id="UP000029879"/>
    </source>
</evidence>
<gene>
    <name evidence="1" type="ORF">NC00_05255</name>
</gene>
<name>A0AB34PBM2_9XANT</name>
<accession>A0AB34PBM2</accession>